<sequence>MSKESHPYSDASLWGKLHFSVPDAHGEPADVEVPMFIGEDQFRIGRDRDLCQMWISLPDIEHIHLAIHRAGNAIHASSYWVTNHTANGILINGQKVMKVAELFDGSYITLQSHSAADLMSSMIPYLADYYSTFPSALRFSAITAQPFSAMYSIGRYIGSGGYGSVYEARENQNGAVYAAKILTKIGFGKCNNVEGEEDDEAYILKEMFLLQRMHHHKIVALQSVHENDENFYEPKAKTVTVDLCEALQFLDKCNIIHRDIKPEACSVVSCTIISLIIPLQNVLVARVCPLSVKLADFGVAKLVDSGNIVTTVIGTRIYAAPEIYNRESDHGYDNKVDQWSLGVTLFIMLAGDDPFNPSHMLWDDDREAYDDFRVPDWDLVSHASEDGFEDIANPFSKYVTNRASSDTPATKGAKALYSAGP</sequence>
<feature type="binding site" evidence="2">
    <location>
        <position position="180"/>
    </location>
    <ligand>
        <name>ATP</name>
        <dbReference type="ChEBI" id="CHEBI:30616"/>
    </ligand>
</feature>
<keyword evidence="6" id="KW-0808">Transferase</keyword>
<dbReference type="PROSITE" id="PS50006">
    <property type="entry name" value="FHA_DOMAIN"/>
    <property type="match status" value="1"/>
</dbReference>
<dbReference type="PROSITE" id="PS50011">
    <property type="entry name" value="PROTEIN_KINASE_DOM"/>
    <property type="match status" value="1"/>
</dbReference>
<feature type="domain" description="FHA" evidence="4">
    <location>
        <begin position="42"/>
        <end position="96"/>
    </location>
</feature>
<dbReference type="SUPFAM" id="SSF56112">
    <property type="entry name" value="Protein kinase-like (PK-like)"/>
    <property type="match status" value="1"/>
</dbReference>
<dbReference type="InterPro" id="IPR017441">
    <property type="entry name" value="Protein_kinase_ATP_BS"/>
</dbReference>
<feature type="region of interest" description="Disordered" evidence="3">
    <location>
        <begin position="401"/>
        <end position="421"/>
    </location>
</feature>
<dbReference type="RefSeq" id="XP_007765156.1">
    <property type="nucleotide sequence ID" value="XM_007766966.1"/>
</dbReference>
<evidence type="ECO:0000259" key="5">
    <source>
        <dbReference type="PROSITE" id="PS50011"/>
    </source>
</evidence>
<dbReference type="Gene3D" id="1.10.510.10">
    <property type="entry name" value="Transferase(Phosphotransferase) domain 1"/>
    <property type="match status" value="1"/>
</dbReference>
<organism evidence="6 7">
    <name type="scientific">Coniophora puteana (strain RWD-64-598)</name>
    <name type="common">Brown rot fungus</name>
    <dbReference type="NCBI Taxonomy" id="741705"/>
    <lineage>
        <taxon>Eukaryota</taxon>
        <taxon>Fungi</taxon>
        <taxon>Dikarya</taxon>
        <taxon>Basidiomycota</taxon>
        <taxon>Agaricomycotina</taxon>
        <taxon>Agaricomycetes</taxon>
        <taxon>Agaricomycetidae</taxon>
        <taxon>Boletales</taxon>
        <taxon>Coniophorineae</taxon>
        <taxon>Coniophoraceae</taxon>
        <taxon>Coniophora</taxon>
    </lineage>
</organism>
<comment type="caution">
    <text evidence="6">The sequence shown here is derived from an EMBL/GenBank/DDBJ whole genome shotgun (WGS) entry which is preliminary data.</text>
</comment>
<evidence type="ECO:0000256" key="2">
    <source>
        <dbReference type="PROSITE-ProRule" id="PRU10141"/>
    </source>
</evidence>
<comment type="similarity">
    <text evidence="1">Belongs to the protein kinase superfamily. CAMK Ser/Thr protein kinase family. CHEK2 subfamily.</text>
</comment>
<keyword evidence="6" id="KW-0418">Kinase</keyword>
<keyword evidence="7" id="KW-1185">Reference proteome</keyword>
<dbReference type="SUPFAM" id="SSF49879">
    <property type="entry name" value="SMAD/FHA domain"/>
    <property type="match status" value="1"/>
</dbReference>
<dbReference type="GO" id="GO:0005524">
    <property type="term" value="F:ATP binding"/>
    <property type="evidence" value="ECO:0007669"/>
    <property type="project" value="UniProtKB-UniRule"/>
</dbReference>
<dbReference type="AlphaFoldDB" id="A0A5M3N338"/>
<feature type="domain" description="Protein kinase" evidence="5">
    <location>
        <begin position="151"/>
        <end position="421"/>
    </location>
</feature>
<keyword evidence="2" id="KW-0067">ATP-binding</keyword>
<proteinExistence type="inferred from homology"/>
<dbReference type="KEGG" id="cput:CONPUDRAFT_150561"/>
<gene>
    <name evidence="6" type="ORF">CONPUDRAFT_150561</name>
</gene>
<dbReference type="Proteomes" id="UP000053558">
    <property type="component" value="Unassembled WGS sequence"/>
</dbReference>
<dbReference type="CDD" id="cd00060">
    <property type="entry name" value="FHA"/>
    <property type="match status" value="1"/>
</dbReference>
<dbReference type="Gene3D" id="2.60.200.20">
    <property type="match status" value="1"/>
</dbReference>
<dbReference type="InterPro" id="IPR008984">
    <property type="entry name" value="SMAD_FHA_dom_sf"/>
</dbReference>
<dbReference type="InterPro" id="IPR000719">
    <property type="entry name" value="Prot_kinase_dom"/>
</dbReference>
<evidence type="ECO:0000313" key="7">
    <source>
        <dbReference type="Proteomes" id="UP000053558"/>
    </source>
</evidence>
<dbReference type="GeneID" id="19202715"/>
<keyword evidence="2" id="KW-0547">Nucleotide-binding</keyword>
<accession>A0A5M3N338</accession>
<dbReference type="EMBL" id="JH711574">
    <property type="protein sequence ID" value="EIW85778.1"/>
    <property type="molecule type" value="Genomic_DNA"/>
</dbReference>
<dbReference type="Gene3D" id="3.30.200.20">
    <property type="entry name" value="Phosphorylase Kinase, domain 1"/>
    <property type="match status" value="1"/>
</dbReference>
<dbReference type="Pfam" id="PF00498">
    <property type="entry name" value="FHA"/>
    <property type="match status" value="1"/>
</dbReference>
<reference evidence="7" key="1">
    <citation type="journal article" date="2012" name="Science">
        <title>The Paleozoic origin of enzymatic lignin decomposition reconstructed from 31 fungal genomes.</title>
        <authorList>
            <person name="Floudas D."/>
            <person name="Binder M."/>
            <person name="Riley R."/>
            <person name="Barry K."/>
            <person name="Blanchette R.A."/>
            <person name="Henrissat B."/>
            <person name="Martinez A.T."/>
            <person name="Otillar R."/>
            <person name="Spatafora J.W."/>
            <person name="Yadav J.S."/>
            <person name="Aerts A."/>
            <person name="Benoit I."/>
            <person name="Boyd A."/>
            <person name="Carlson A."/>
            <person name="Copeland A."/>
            <person name="Coutinho P.M."/>
            <person name="de Vries R.P."/>
            <person name="Ferreira P."/>
            <person name="Findley K."/>
            <person name="Foster B."/>
            <person name="Gaskell J."/>
            <person name="Glotzer D."/>
            <person name="Gorecki P."/>
            <person name="Heitman J."/>
            <person name="Hesse C."/>
            <person name="Hori C."/>
            <person name="Igarashi K."/>
            <person name="Jurgens J.A."/>
            <person name="Kallen N."/>
            <person name="Kersten P."/>
            <person name="Kohler A."/>
            <person name="Kuees U."/>
            <person name="Kumar T.K.A."/>
            <person name="Kuo A."/>
            <person name="LaButti K."/>
            <person name="Larrondo L.F."/>
            <person name="Lindquist E."/>
            <person name="Ling A."/>
            <person name="Lombard V."/>
            <person name="Lucas S."/>
            <person name="Lundell T."/>
            <person name="Martin R."/>
            <person name="McLaughlin D.J."/>
            <person name="Morgenstern I."/>
            <person name="Morin E."/>
            <person name="Murat C."/>
            <person name="Nagy L.G."/>
            <person name="Nolan M."/>
            <person name="Ohm R.A."/>
            <person name="Patyshakuliyeva A."/>
            <person name="Rokas A."/>
            <person name="Ruiz-Duenas F.J."/>
            <person name="Sabat G."/>
            <person name="Salamov A."/>
            <person name="Samejima M."/>
            <person name="Schmutz J."/>
            <person name="Slot J.C."/>
            <person name="St John F."/>
            <person name="Stenlid J."/>
            <person name="Sun H."/>
            <person name="Sun S."/>
            <person name="Syed K."/>
            <person name="Tsang A."/>
            <person name="Wiebenga A."/>
            <person name="Young D."/>
            <person name="Pisabarro A."/>
            <person name="Eastwood D.C."/>
            <person name="Martin F."/>
            <person name="Cullen D."/>
            <person name="Grigoriev I.V."/>
            <person name="Hibbett D.S."/>
        </authorList>
    </citation>
    <scope>NUCLEOTIDE SEQUENCE [LARGE SCALE GENOMIC DNA]</scope>
    <source>
        <strain evidence="7">RWD-64-598 SS2</strain>
    </source>
</reference>
<dbReference type="GO" id="GO:0004672">
    <property type="term" value="F:protein kinase activity"/>
    <property type="evidence" value="ECO:0007669"/>
    <property type="project" value="InterPro"/>
</dbReference>
<evidence type="ECO:0000256" key="3">
    <source>
        <dbReference type="SAM" id="MobiDB-lite"/>
    </source>
</evidence>
<dbReference type="PROSITE" id="PS00107">
    <property type="entry name" value="PROTEIN_KINASE_ATP"/>
    <property type="match status" value="1"/>
</dbReference>
<dbReference type="Pfam" id="PF00069">
    <property type="entry name" value="Pkinase"/>
    <property type="match status" value="1"/>
</dbReference>
<dbReference type="OrthoDB" id="10252171at2759"/>
<evidence type="ECO:0000259" key="4">
    <source>
        <dbReference type="PROSITE" id="PS50006"/>
    </source>
</evidence>
<dbReference type="InterPro" id="IPR011009">
    <property type="entry name" value="Kinase-like_dom_sf"/>
</dbReference>
<dbReference type="InterPro" id="IPR000253">
    <property type="entry name" value="FHA_dom"/>
</dbReference>
<protein>
    <submittedName>
        <fullName evidence="6">Kinase-like protein</fullName>
    </submittedName>
</protein>
<name>A0A5M3N338_CONPW</name>
<evidence type="ECO:0000313" key="6">
    <source>
        <dbReference type="EMBL" id="EIW85778.1"/>
    </source>
</evidence>
<dbReference type="PANTHER" id="PTHR24347">
    <property type="entry name" value="SERINE/THREONINE-PROTEIN KINASE"/>
    <property type="match status" value="1"/>
</dbReference>
<evidence type="ECO:0000256" key="1">
    <source>
        <dbReference type="ARBA" id="ARBA00005575"/>
    </source>
</evidence>